<dbReference type="RefSeq" id="WP_085029613.1">
    <property type="nucleotide sequence ID" value="NZ_CP020772.1"/>
</dbReference>
<dbReference type="Gene3D" id="3.90.550.10">
    <property type="entry name" value="Spore Coat Polysaccharide Biosynthesis Protein SpsA, Chain A"/>
    <property type="match status" value="1"/>
</dbReference>
<keyword evidence="11" id="KW-0812">Transmembrane</keyword>
<dbReference type="EMBL" id="CP020772">
    <property type="protein sequence ID" value="ARI77141.1"/>
    <property type="molecule type" value="Genomic_DNA"/>
</dbReference>
<proteinExistence type="inferred from homology"/>
<gene>
    <name evidence="13" type="ORF">HM131_09945</name>
</gene>
<evidence type="ECO:0000256" key="9">
    <source>
        <dbReference type="ARBA" id="ARBA00038120"/>
    </source>
</evidence>
<evidence type="ECO:0000256" key="3">
    <source>
        <dbReference type="ARBA" id="ARBA00022676"/>
    </source>
</evidence>
<keyword evidence="4" id="KW-0808">Transferase</keyword>
<keyword evidence="2" id="KW-1003">Cell membrane</keyword>
<dbReference type="PANTHER" id="PTHR43646">
    <property type="entry name" value="GLYCOSYLTRANSFERASE"/>
    <property type="match status" value="1"/>
</dbReference>
<evidence type="ECO:0000256" key="5">
    <source>
        <dbReference type="ARBA" id="ARBA00022746"/>
    </source>
</evidence>
<dbReference type="InterPro" id="IPR001173">
    <property type="entry name" value="Glyco_trans_2-like"/>
</dbReference>
<evidence type="ECO:0000313" key="13">
    <source>
        <dbReference type="EMBL" id="ARI77141.1"/>
    </source>
</evidence>
<dbReference type="STRING" id="402384.HM131_09945"/>
<evidence type="ECO:0000256" key="4">
    <source>
        <dbReference type="ARBA" id="ARBA00022679"/>
    </source>
</evidence>
<evidence type="ECO:0000256" key="1">
    <source>
        <dbReference type="ARBA" id="ARBA00004236"/>
    </source>
</evidence>
<keyword evidence="14" id="KW-1185">Reference proteome</keyword>
<comment type="similarity">
    <text evidence="9">Belongs to the glycosyltransferase 2 family. CrtQ subfamily.</text>
</comment>
<keyword evidence="5" id="KW-0125">Carotenoid biosynthesis</keyword>
<feature type="domain" description="Glycosyltransferase 2-like" evidence="12">
    <location>
        <begin position="42"/>
        <end position="206"/>
    </location>
</feature>
<dbReference type="InterPro" id="IPR029044">
    <property type="entry name" value="Nucleotide-diphossugar_trans"/>
</dbReference>
<dbReference type="Pfam" id="PF00535">
    <property type="entry name" value="Glycos_transf_2"/>
    <property type="match status" value="1"/>
</dbReference>
<keyword evidence="11" id="KW-1133">Transmembrane helix</keyword>
<dbReference type="GO" id="GO:0005886">
    <property type="term" value="C:plasma membrane"/>
    <property type="evidence" value="ECO:0007669"/>
    <property type="project" value="UniProtKB-SubCell"/>
</dbReference>
<dbReference type="AlphaFoldDB" id="A0A1W5ZV58"/>
<reference evidence="13 14" key="1">
    <citation type="submission" date="2017-04" db="EMBL/GenBank/DDBJ databases">
        <title>The whole genome sequencing and assembly of Halobacillus mangrovi strain.</title>
        <authorList>
            <person name="Lee S.-J."/>
            <person name="Park M.-K."/>
            <person name="Kim J.-Y."/>
            <person name="Lee Y.-J."/>
            <person name="Yi H."/>
            <person name="Bahn Y.-S."/>
            <person name="Kim J.F."/>
            <person name="Lee D.-W."/>
        </authorList>
    </citation>
    <scope>NUCLEOTIDE SEQUENCE [LARGE SCALE GENOMIC DNA]</scope>
    <source>
        <strain evidence="13 14">KTB 131</strain>
    </source>
</reference>
<evidence type="ECO:0000256" key="11">
    <source>
        <dbReference type="SAM" id="Phobius"/>
    </source>
</evidence>
<sequence length="384" mass="43336">MFWLLFILSIFWVIILLDFIRGFRSIESIDDITPDHSRELVSVILAAKDEKASIQQTIESLLHQKQIQFEIIAVNDRSSDSTGAILQKLADKYNQLTLIHIENLPEGWLGKTYALSQGVKISSGNYLLFTDADIHFSPCIISKAISYMKAEKADHLTAAPNLKAHSISLKGLISFFLFGFGYLKRPWTANNKKNKGGMGIGAFQLMTKECYQSVGGHDRIRLRPDDDLALGIRIKKKGYSQRLVTALKSLAVEWYPSLSSALRGFEKNAFAGLNYSILMALLAMSGVIISQVLPFLLLFSSVPKVQMISAANIILLFYLYALTTKHLTTYSRWIIVGLPFFALLFVYMLGRALILTWVRGGIMWRGSRYSLKELKQNFKDTEED</sequence>
<evidence type="ECO:0000256" key="6">
    <source>
        <dbReference type="ARBA" id="ARBA00023136"/>
    </source>
</evidence>
<dbReference type="GO" id="GO:0016117">
    <property type="term" value="P:carotenoid biosynthetic process"/>
    <property type="evidence" value="ECO:0007669"/>
    <property type="project" value="UniProtKB-KW"/>
</dbReference>
<feature type="transmembrane region" description="Helical" evidence="11">
    <location>
        <begin position="275"/>
        <end position="298"/>
    </location>
</feature>
<dbReference type="KEGG" id="hmn:HM131_09945"/>
<evidence type="ECO:0000256" key="7">
    <source>
        <dbReference type="ARBA" id="ARBA00037281"/>
    </source>
</evidence>
<feature type="transmembrane region" description="Helical" evidence="11">
    <location>
        <begin position="333"/>
        <end position="358"/>
    </location>
</feature>
<dbReference type="GO" id="GO:0016757">
    <property type="term" value="F:glycosyltransferase activity"/>
    <property type="evidence" value="ECO:0007669"/>
    <property type="project" value="UniProtKB-KW"/>
</dbReference>
<dbReference type="OrthoDB" id="9800276at2"/>
<evidence type="ECO:0000256" key="10">
    <source>
        <dbReference type="ARBA" id="ARBA00040345"/>
    </source>
</evidence>
<dbReference type="Proteomes" id="UP000192527">
    <property type="component" value="Chromosome"/>
</dbReference>
<comment type="function">
    <text evidence="7">Catalyzes the glycosylation of 4,4'-diaponeurosporenoate, i.e. the esterification of glucose at the C1'' position with the carboxyl group of 4,4'-diaponeurosporenic acid, to form glycosyl-4,4'-diaponeurosporenoate. This is a step in the biosynthesis of staphyloxanthin, an orange pigment present in most staphylococci strains.</text>
</comment>
<protein>
    <recommendedName>
        <fullName evidence="10">4,4'-diaponeurosporenoate glycosyltransferase</fullName>
    </recommendedName>
</protein>
<evidence type="ECO:0000256" key="2">
    <source>
        <dbReference type="ARBA" id="ARBA00022475"/>
    </source>
</evidence>
<accession>A0A1W5ZV58</accession>
<feature type="transmembrane region" description="Helical" evidence="11">
    <location>
        <begin position="305"/>
        <end position="321"/>
    </location>
</feature>
<dbReference type="PANTHER" id="PTHR43646:SF2">
    <property type="entry name" value="GLYCOSYLTRANSFERASE 2-LIKE DOMAIN-CONTAINING PROTEIN"/>
    <property type="match status" value="1"/>
</dbReference>
<dbReference type="SUPFAM" id="SSF53448">
    <property type="entry name" value="Nucleotide-diphospho-sugar transferases"/>
    <property type="match status" value="1"/>
</dbReference>
<comment type="pathway">
    <text evidence="8">Carotenoid biosynthesis; staphyloxanthin biosynthesis; staphyloxanthin from farnesyl diphosphate: step 4/5.</text>
</comment>
<comment type="subcellular location">
    <subcellularLocation>
        <location evidence="1">Cell membrane</location>
    </subcellularLocation>
</comment>
<organism evidence="13 14">
    <name type="scientific">Halobacillus mangrovi</name>
    <dbReference type="NCBI Taxonomy" id="402384"/>
    <lineage>
        <taxon>Bacteria</taxon>
        <taxon>Bacillati</taxon>
        <taxon>Bacillota</taxon>
        <taxon>Bacilli</taxon>
        <taxon>Bacillales</taxon>
        <taxon>Bacillaceae</taxon>
        <taxon>Halobacillus</taxon>
    </lineage>
</organism>
<evidence type="ECO:0000313" key="14">
    <source>
        <dbReference type="Proteomes" id="UP000192527"/>
    </source>
</evidence>
<name>A0A1W5ZV58_9BACI</name>
<keyword evidence="3" id="KW-0328">Glycosyltransferase</keyword>
<keyword evidence="6 11" id="KW-0472">Membrane</keyword>
<evidence type="ECO:0000256" key="8">
    <source>
        <dbReference type="ARBA" id="ARBA00037904"/>
    </source>
</evidence>
<evidence type="ECO:0000259" key="12">
    <source>
        <dbReference type="Pfam" id="PF00535"/>
    </source>
</evidence>